<dbReference type="InterPro" id="IPR001647">
    <property type="entry name" value="HTH_TetR"/>
</dbReference>
<dbReference type="PANTHER" id="PTHR30055">
    <property type="entry name" value="HTH-TYPE TRANSCRIPTIONAL REGULATOR RUTR"/>
    <property type="match status" value="1"/>
</dbReference>
<evidence type="ECO:0000259" key="5">
    <source>
        <dbReference type="PROSITE" id="PS50977"/>
    </source>
</evidence>
<evidence type="ECO:0000256" key="4">
    <source>
        <dbReference type="PROSITE-ProRule" id="PRU00335"/>
    </source>
</evidence>
<proteinExistence type="predicted"/>
<evidence type="ECO:0000256" key="1">
    <source>
        <dbReference type="ARBA" id="ARBA00023015"/>
    </source>
</evidence>
<dbReference type="GO" id="GO:0003700">
    <property type="term" value="F:DNA-binding transcription factor activity"/>
    <property type="evidence" value="ECO:0007669"/>
    <property type="project" value="TreeGrafter"/>
</dbReference>
<feature type="domain" description="HTH tetR-type" evidence="5">
    <location>
        <begin position="16"/>
        <end position="77"/>
    </location>
</feature>
<keyword evidence="3" id="KW-0804">Transcription</keyword>
<keyword evidence="1" id="KW-0805">Transcription regulation</keyword>
<dbReference type="PANTHER" id="PTHR30055:SF151">
    <property type="entry name" value="TRANSCRIPTIONAL REGULATORY PROTEIN"/>
    <property type="match status" value="1"/>
</dbReference>
<sequence length="210" mass="22876">MSTRPYLSPVRTAAAAAKRDRVIEAAAGLLRGNASIASFSLDAVAKAAGVTRLTVYHQFGSRQGLLEAVFDDIARQGGLTEIADAMAMPDPRAALDRLVEIFCAFWNRDPAMGRLHEAMATDPEFAQALLERNERRRKAFDVLVKRIAAKSASPRARQDAVDMIFALTSFATFAMLSQDRSLDGVCELVKFACRSALDPLLSGTRTRRAS</sequence>
<dbReference type="GO" id="GO:0000976">
    <property type="term" value="F:transcription cis-regulatory region binding"/>
    <property type="evidence" value="ECO:0007669"/>
    <property type="project" value="TreeGrafter"/>
</dbReference>
<dbReference type="InterPro" id="IPR041674">
    <property type="entry name" value="TetR_C_22"/>
</dbReference>
<keyword evidence="2 4" id="KW-0238">DNA-binding</keyword>
<dbReference type="InterPro" id="IPR050109">
    <property type="entry name" value="HTH-type_TetR-like_transc_reg"/>
</dbReference>
<accession>A0A1M6Z4J5</accession>
<dbReference type="Gene3D" id="1.10.357.10">
    <property type="entry name" value="Tetracycline Repressor, domain 2"/>
    <property type="match status" value="1"/>
</dbReference>
<evidence type="ECO:0000313" key="7">
    <source>
        <dbReference type="Proteomes" id="UP000189935"/>
    </source>
</evidence>
<protein>
    <submittedName>
        <fullName evidence="6">Transcriptional regulator, TetR family</fullName>
    </submittedName>
</protein>
<organism evidence="6 7">
    <name type="scientific">Bradyrhizobium lablabi</name>
    <dbReference type="NCBI Taxonomy" id="722472"/>
    <lineage>
        <taxon>Bacteria</taxon>
        <taxon>Pseudomonadati</taxon>
        <taxon>Pseudomonadota</taxon>
        <taxon>Alphaproteobacteria</taxon>
        <taxon>Hyphomicrobiales</taxon>
        <taxon>Nitrobacteraceae</taxon>
        <taxon>Bradyrhizobium</taxon>
    </lineage>
</organism>
<dbReference type="Proteomes" id="UP000189935">
    <property type="component" value="Chromosome I"/>
</dbReference>
<reference evidence="6 7" key="1">
    <citation type="submission" date="2016-11" db="EMBL/GenBank/DDBJ databases">
        <authorList>
            <person name="Jaros S."/>
            <person name="Januszkiewicz K."/>
            <person name="Wedrychowicz H."/>
        </authorList>
    </citation>
    <scope>NUCLEOTIDE SEQUENCE [LARGE SCALE GENOMIC DNA]</scope>
    <source>
        <strain evidence="6 7">GAS499</strain>
    </source>
</reference>
<dbReference type="SUPFAM" id="SSF46689">
    <property type="entry name" value="Homeodomain-like"/>
    <property type="match status" value="1"/>
</dbReference>
<dbReference type="RefSeq" id="WP_079542771.1">
    <property type="nucleotide sequence ID" value="NZ_LT670844.1"/>
</dbReference>
<feature type="DNA-binding region" description="H-T-H motif" evidence="4">
    <location>
        <begin position="40"/>
        <end position="59"/>
    </location>
</feature>
<dbReference type="Pfam" id="PF00440">
    <property type="entry name" value="TetR_N"/>
    <property type="match status" value="1"/>
</dbReference>
<evidence type="ECO:0000256" key="3">
    <source>
        <dbReference type="ARBA" id="ARBA00023163"/>
    </source>
</evidence>
<dbReference type="EMBL" id="LT670844">
    <property type="protein sequence ID" value="SHL25275.1"/>
    <property type="molecule type" value="Genomic_DNA"/>
</dbReference>
<dbReference type="OrthoDB" id="4371863at2"/>
<name>A0A1M6Z4J5_9BRAD</name>
<evidence type="ECO:0000313" key="6">
    <source>
        <dbReference type="EMBL" id="SHL25275.1"/>
    </source>
</evidence>
<gene>
    <name evidence="6" type="ORF">SAMN05444159_5433</name>
</gene>
<dbReference type="InterPro" id="IPR009057">
    <property type="entry name" value="Homeodomain-like_sf"/>
</dbReference>
<dbReference type="Pfam" id="PF17928">
    <property type="entry name" value="TetR_C_22"/>
    <property type="match status" value="1"/>
</dbReference>
<evidence type="ECO:0000256" key="2">
    <source>
        <dbReference type="ARBA" id="ARBA00023125"/>
    </source>
</evidence>
<dbReference type="PROSITE" id="PS50977">
    <property type="entry name" value="HTH_TETR_2"/>
    <property type="match status" value="1"/>
</dbReference>
<dbReference type="AlphaFoldDB" id="A0A1M6Z4J5"/>